<dbReference type="PROSITE" id="PS50893">
    <property type="entry name" value="ABC_TRANSPORTER_2"/>
    <property type="match status" value="2"/>
</dbReference>
<dbReference type="InterPro" id="IPR003439">
    <property type="entry name" value="ABC_transporter-like_ATP-bd"/>
</dbReference>
<evidence type="ECO:0000256" key="3">
    <source>
        <dbReference type="ARBA" id="ARBA00022692"/>
    </source>
</evidence>
<dbReference type="InterPro" id="IPR044726">
    <property type="entry name" value="ABCC_6TM_D2"/>
</dbReference>
<dbReference type="SUPFAM" id="SSF90123">
    <property type="entry name" value="ABC transporter transmembrane region"/>
    <property type="match status" value="2"/>
</dbReference>
<feature type="transmembrane region" description="Helical" evidence="8">
    <location>
        <begin position="719"/>
        <end position="741"/>
    </location>
</feature>
<dbReference type="InterPro" id="IPR036640">
    <property type="entry name" value="ABC1_TM_sf"/>
</dbReference>
<evidence type="ECO:0000259" key="9">
    <source>
        <dbReference type="PROSITE" id="PS50893"/>
    </source>
</evidence>
<dbReference type="CDD" id="cd18579">
    <property type="entry name" value="ABC_6TM_ABCC_D1"/>
    <property type="match status" value="1"/>
</dbReference>
<dbReference type="CDD" id="cd18580">
    <property type="entry name" value="ABC_6TM_ABCC_D2"/>
    <property type="match status" value="1"/>
</dbReference>
<dbReference type="PANTHER" id="PTHR24223:SF415">
    <property type="entry name" value="FI20190P1"/>
    <property type="match status" value="1"/>
</dbReference>
<dbReference type="Gene3D" id="1.20.1560.10">
    <property type="entry name" value="ABC transporter type 1, transmembrane domain"/>
    <property type="match status" value="2"/>
</dbReference>
<evidence type="ECO:0000256" key="4">
    <source>
        <dbReference type="ARBA" id="ARBA00022741"/>
    </source>
</evidence>
<evidence type="ECO:0000256" key="5">
    <source>
        <dbReference type="ARBA" id="ARBA00022840"/>
    </source>
</evidence>
<evidence type="ECO:0000259" key="10">
    <source>
        <dbReference type="PROSITE" id="PS50929"/>
    </source>
</evidence>
<dbReference type="GO" id="GO:0140359">
    <property type="term" value="F:ABC-type transporter activity"/>
    <property type="evidence" value="ECO:0007669"/>
    <property type="project" value="InterPro"/>
</dbReference>
<feature type="domain" description="ABC transmembrane type-1" evidence="10">
    <location>
        <begin position="730"/>
        <end position="1003"/>
    </location>
</feature>
<comment type="subcellular location">
    <subcellularLocation>
        <location evidence="1">Membrane</location>
        <topology evidence="1">Multi-pass membrane protein</topology>
    </subcellularLocation>
</comment>
<keyword evidence="12" id="KW-1185">Reference proteome</keyword>
<keyword evidence="7 8" id="KW-0472">Membrane</keyword>
<dbReference type="PROSITE" id="PS50929">
    <property type="entry name" value="ABC_TM1F"/>
    <property type="match status" value="2"/>
</dbReference>
<proteinExistence type="predicted"/>
<keyword evidence="4" id="KW-0547">Nucleotide-binding</keyword>
<keyword evidence="5" id="KW-0067">ATP-binding</keyword>
<feature type="transmembrane region" description="Helical" evidence="8">
    <location>
        <begin position="341"/>
        <end position="363"/>
    </location>
</feature>
<protein>
    <submittedName>
        <fullName evidence="11">ABC metal ion transporter</fullName>
    </submittedName>
</protein>
<keyword evidence="3 8" id="KW-0812">Transmembrane</keyword>
<dbReference type="Gene3D" id="3.40.50.300">
    <property type="entry name" value="P-loop containing nucleotide triphosphate hydrolases"/>
    <property type="match status" value="2"/>
</dbReference>
<dbReference type="FunFam" id="3.40.50.300:FF:000838">
    <property type="entry name" value="ABC multidrug transporter (Eurofung)"/>
    <property type="match status" value="1"/>
</dbReference>
<reference evidence="11" key="1">
    <citation type="submission" date="2022-07" db="EMBL/GenBank/DDBJ databases">
        <title>Fungi with potential for degradation of polypropylene.</title>
        <authorList>
            <person name="Gostincar C."/>
        </authorList>
    </citation>
    <scope>NUCLEOTIDE SEQUENCE</scope>
    <source>
        <strain evidence="11">EXF-13308</strain>
    </source>
</reference>
<organism evidence="11 12">
    <name type="scientific">Pleurostoma richardsiae</name>
    <dbReference type="NCBI Taxonomy" id="41990"/>
    <lineage>
        <taxon>Eukaryota</taxon>
        <taxon>Fungi</taxon>
        <taxon>Dikarya</taxon>
        <taxon>Ascomycota</taxon>
        <taxon>Pezizomycotina</taxon>
        <taxon>Sordariomycetes</taxon>
        <taxon>Sordariomycetidae</taxon>
        <taxon>Calosphaeriales</taxon>
        <taxon>Pleurostomataceae</taxon>
        <taxon>Pleurostoma</taxon>
    </lineage>
</organism>
<dbReference type="GO" id="GO:0016887">
    <property type="term" value="F:ATP hydrolysis activity"/>
    <property type="evidence" value="ECO:0007669"/>
    <property type="project" value="InterPro"/>
</dbReference>
<evidence type="ECO:0000256" key="6">
    <source>
        <dbReference type="ARBA" id="ARBA00022989"/>
    </source>
</evidence>
<feature type="transmembrane region" description="Helical" evidence="8">
    <location>
        <begin position="948"/>
        <end position="970"/>
    </location>
</feature>
<dbReference type="InterPro" id="IPR003593">
    <property type="entry name" value="AAA+_ATPase"/>
</dbReference>
<dbReference type="PROSITE" id="PS00211">
    <property type="entry name" value="ABC_TRANSPORTER_1"/>
    <property type="match status" value="1"/>
</dbReference>
<feature type="transmembrane region" description="Helical" evidence="8">
    <location>
        <begin position="229"/>
        <end position="251"/>
    </location>
</feature>
<dbReference type="SUPFAM" id="SSF52540">
    <property type="entry name" value="P-loop containing nucleoside triphosphate hydrolases"/>
    <property type="match status" value="2"/>
</dbReference>
<feature type="domain" description="ABC transporter" evidence="9">
    <location>
        <begin position="1040"/>
        <end position="1274"/>
    </location>
</feature>
<feature type="transmembrane region" description="Helical" evidence="8">
    <location>
        <begin position="854"/>
        <end position="878"/>
    </location>
</feature>
<evidence type="ECO:0000313" key="11">
    <source>
        <dbReference type="EMBL" id="KAJ9136655.1"/>
    </source>
</evidence>
<dbReference type="InterPro" id="IPR027417">
    <property type="entry name" value="P-loop_NTPase"/>
</dbReference>
<dbReference type="Pfam" id="PF00664">
    <property type="entry name" value="ABC_membrane"/>
    <property type="match status" value="2"/>
</dbReference>
<keyword evidence="6 8" id="KW-1133">Transmembrane helix</keyword>
<feature type="domain" description="ABC transmembrane type-1" evidence="10">
    <location>
        <begin position="125"/>
        <end position="396"/>
    </location>
</feature>
<dbReference type="PANTHER" id="PTHR24223">
    <property type="entry name" value="ATP-BINDING CASSETTE SUB-FAMILY C"/>
    <property type="match status" value="1"/>
</dbReference>
<evidence type="ECO:0000313" key="12">
    <source>
        <dbReference type="Proteomes" id="UP001174694"/>
    </source>
</evidence>
<feature type="transmembrane region" description="Helical" evidence="8">
    <location>
        <begin position="761"/>
        <end position="788"/>
    </location>
</feature>
<dbReference type="EMBL" id="JANBVO010000039">
    <property type="protein sequence ID" value="KAJ9136655.1"/>
    <property type="molecule type" value="Genomic_DNA"/>
</dbReference>
<dbReference type="GO" id="GO:0016020">
    <property type="term" value="C:membrane"/>
    <property type="evidence" value="ECO:0007669"/>
    <property type="project" value="UniProtKB-SubCell"/>
</dbReference>
<feature type="transmembrane region" description="Helical" evidence="8">
    <location>
        <begin position="976"/>
        <end position="1001"/>
    </location>
</feature>
<evidence type="ECO:0000256" key="7">
    <source>
        <dbReference type="ARBA" id="ARBA00023136"/>
    </source>
</evidence>
<feature type="transmembrane region" description="Helical" evidence="8">
    <location>
        <begin position="369"/>
        <end position="395"/>
    </location>
</feature>
<accession>A0AA38VMQ0</accession>
<dbReference type="Pfam" id="PF00005">
    <property type="entry name" value="ABC_tran"/>
    <property type="match status" value="2"/>
</dbReference>
<dbReference type="CDD" id="cd03244">
    <property type="entry name" value="ABCC_MRP_domain2"/>
    <property type="match status" value="1"/>
</dbReference>
<evidence type="ECO:0000256" key="8">
    <source>
        <dbReference type="SAM" id="Phobius"/>
    </source>
</evidence>
<gene>
    <name evidence="11" type="ORF">NKR23_g9782</name>
</gene>
<dbReference type="GO" id="GO:0005524">
    <property type="term" value="F:ATP binding"/>
    <property type="evidence" value="ECO:0007669"/>
    <property type="project" value="UniProtKB-KW"/>
</dbReference>
<feature type="domain" description="ABC transporter" evidence="9">
    <location>
        <begin position="432"/>
        <end position="658"/>
    </location>
</feature>
<dbReference type="InterPro" id="IPR044746">
    <property type="entry name" value="ABCC_6TM_D1"/>
</dbReference>
<name>A0AA38VMQ0_9PEZI</name>
<evidence type="ECO:0000256" key="2">
    <source>
        <dbReference type="ARBA" id="ARBA00022448"/>
    </source>
</evidence>
<dbReference type="InterPro" id="IPR017871">
    <property type="entry name" value="ABC_transporter-like_CS"/>
</dbReference>
<keyword evidence="2" id="KW-0813">Transport</keyword>
<comment type="caution">
    <text evidence="11">The sequence shown here is derived from an EMBL/GenBank/DDBJ whole genome shotgun (WGS) entry which is preliminary data.</text>
</comment>
<dbReference type="InterPro" id="IPR011527">
    <property type="entry name" value="ABC1_TM_dom"/>
</dbReference>
<sequence>MTIIGVMECEILPQQFMSSTSAWIFAYAGSFAAELSFSLPAEDSEDKSRKVWSFANVFDKCTFSWLELLMQIGTFVPLKVEDLPYMPINLALWVDQNNSNVLVGKGEVLPGLLTILLRHCRREYLLSLFFELLDVACKFSMPWLLQDFLVFLRPSTAATFFVINAVDTVATTQAAFQLKRAGAKVKGLLVSNAYDKLLTLPLDSESGQQPSVINLVEVDTQRIQDYVQYIHAIWSAPLQILVCLIGIGIVLGWASSAGALAAMLLFLPVMHILNLLQHHFQMEYMEKRDKRLSITSEIFRKIKQVKIQGILFAMERRADQARRNELAVGLKMNWVSAGVNVILRTAPTLSSVAAFGVAIAIGTDLRTEVLFSALLLFGLLVYPLSLLPAVVLYWASSKVSYARLKNFFERPGLPSMPRTVHNANSDAGPTRVVLRDVSCRWNREDQEEGGLFDMTFSIERHGLVTIDGKLGSGKSTFLNLCLGALSRYTGDITVKGTVAFMPQVPWLKAGSVRDNILFGRQYDVEFYRQVVQACALEQDFIDLPRSDETEIDTIGAGLSGGQKTRIMLARAVYTQADIYLLDDPLSALDSKTKAWVVKRVLGPCGILRNRIRIVTSSAMYLQSLASQVVTISGGHLQQDCDHSLSDEATVLLESDKLQACESESSQKTPASVVIGISELSMDADTDMQLKQDCPSTYGIADLSLNSLHALPSTILYRRFFGYAGYVAWTAVTVAILASYAANMLSTYVLKKMGSGPASDTYSWMVLYALCCVSQSALIFLWLMMAWFLCNFPTSLQIHADLVRAVLVSPMRFFRRVSVGEILNRFTNDLSRLDSPIFGLIYGFLNAATRTLATLLLLTIVSPLSLAFTIPLLTLFLLLQRRYVHIAVQLRKLETASRGPILDGIGEAATGRSIIRTSGQVQNAQEQHRLRVLRYMRVYFSSFSLEQWLVFRAGMLAAIASGVCPAILLYVSADPATIGLVMNFILQLSGSLAITAVVSTQIESEMVSFRRIQELCANEREGAGPKTRIPPPAAWPMKGEIEFDDVTASYDDESGPILRDISLNIQRGQKVGIVGRSGAGKSSFASILLGLLDVDHGCVRIDNIDIATLTLNELRQRVITITQEPIAFSGTVRENLDPNGEFDTMDLLRALEDSHFASSLPDPQGALDFQLVDGGVNVSMGQLQLLAIARCLLHRSNILILDEATASVDVNTETIIIEIIREHFRDRTVITIAHRLRTIVDSDLIIVMEAGQVKETGSPSELYQDGGAFKELVDEEEMSKEFDVIRMG</sequence>
<evidence type="ECO:0000256" key="1">
    <source>
        <dbReference type="ARBA" id="ARBA00004141"/>
    </source>
</evidence>
<feature type="transmembrane region" description="Helical" evidence="8">
    <location>
        <begin position="257"/>
        <end position="276"/>
    </location>
</feature>
<dbReference type="Proteomes" id="UP001174694">
    <property type="component" value="Unassembled WGS sequence"/>
</dbReference>
<dbReference type="InterPro" id="IPR050173">
    <property type="entry name" value="ABC_transporter_C-like"/>
</dbReference>
<dbReference type="SMART" id="SM00382">
    <property type="entry name" value="AAA"/>
    <property type="match status" value="2"/>
</dbReference>